<dbReference type="HOGENOM" id="CLU_880475_0_0_1"/>
<feature type="compositionally biased region" description="Basic residues" evidence="1">
    <location>
        <begin position="154"/>
        <end position="166"/>
    </location>
</feature>
<evidence type="ECO:0000313" key="3">
    <source>
        <dbReference type="EMBL" id="CCH60649.1"/>
    </source>
</evidence>
<feature type="region of interest" description="Disordered" evidence="1">
    <location>
        <begin position="150"/>
        <end position="184"/>
    </location>
</feature>
<name>I2H2P7_HENB6</name>
<feature type="compositionally biased region" description="Polar residues" evidence="1">
    <location>
        <begin position="22"/>
        <end position="45"/>
    </location>
</feature>
<dbReference type="OMA" id="TEHTAFQ"/>
<dbReference type="KEGG" id="tbl:TBLA_0D01420"/>
<accession>I2H2P7</accession>
<dbReference type="EMBL" id="HE806319">
    <property type="protein sequence ID" value="CCH60649.1"/>
    <property type="molecule type" value="Genomic_DNA"/>
</dbReference>
<evidence type="ECO:0000259" key="2">
    <source>
        <dbReference type="Pfam" id="PF15463"/>
    </source>
</evidence>
<sequence>MENSFDKFQSYADNFEIESQNEKNVSPNKNIVNENPLSLTSPNKLICRSPTNRYLKTNNNSNSNKKLDENHMVTKLDHQTTKEQRKKKIEQYLLNPGLVSQRSSNKNNIKYKKHNPNNNTSNVKFETLDEENNDIFNGKEEFEKSIPMQENKLIKKPNIKEKKKFNSNKNSPLKKTSSGDNHKNEETIQDQTINISPHKSPGPYNPIENLIYERLNESKMNEDIFVELTNDEDRKICHDISELNLMDWIKFSEEIMNENQMIINEIIQERINISLKFQVITNLINQRAMILNKQGKLIDKKVERVKNLSNEILRSL</sequence>
<organism evidence="3 4">
    <name type="scientific">Henningerozyma blattae (strain ATCC 34711 / CBS 6284 / DSM 70876 / NBRC 10599 / NRRL Y-10934 / UCD 77-7)</name>
    <name type="common">Yeast</name>
    <name type="synonym">Tetrapisispora blattae</name>
    <dbReference type="NCBI Taxonomy" id="1071380"/>
    <lineage>
        <taxon>Eukaryota</taxon>
        <taxon>Fungi</taxon>
        <taxon>Dikarya</taxon>
        <taxon>Ascomycota</taxon>
        <taxon>Saccharomycotina</taxon>
        <taxon>Saccharomycetes</taxon>
        <taxon>Saccharomycetales</taxon>
        <taxon>Saccharomycetaceae</taxon>
        <taxon>Henningerozyma</taxon>
    </lineage>
</organism>
<evidence type="ECO:0000313" key="4">
    <source>
        <dbReference type="Proteomes" id="UP000002866"/>
    </source>
</evidence>
<dbReference type="OrthoDB" id="4056678at2759"/>
<protein>
    <recommendedName>
        <fullName evidence="2">Extracellular mutant protein 11 C-terminal domain-containing protein</fullName>
    </recommendedName>
</protein>
<feature type="region of interest" description="Disordered" evidence="1">
    <location>
        <begin position="17"/>
        <end position="45"/>
    </location>
</feature>
<gene>
    <name evidence="3" type="primary">TBLA0D01420</name>
    <name evidence="3" type="ORF">TBLA_0D01420</name>
</gene>
<proteinExistence type="predicted"/>
<dbReference type="AlphaFoldDB" id="I2H2P7"/>
<evidence type="ECO:0000256" key="1">
    <source>
        <dbReference type="SAM" id="MobiDB-lite"/>
    </source>
</evidence>
<dbReference type="Pfam" id="PF15463">
    <property type="entry name" value="ECM11"/>
    <property type="match status" value="1"/>
</dbReference>
<reference evidence="3 4" key="1">
    <citation type="journal article" date="2011" name="Proc. Natl. Acad. Sci. U.S.A.">
        <title>Evolutionary erosion of yeast sex chromosomes by mating-type switching accidents.</title>
        <authorList>
            <person name="Gordon J.L."/>
            <person name="Armisen D."/>
            <person name="Proux-Wera E."/>
            <person name="Oheigeartaigh S.S."/>
            <person name="Byrne K.P."/>
            <person name="Wolfe K.H."/>
        </authorList>
    </citation>
    <scope>NUCLEOTIDE SEQUENCE [LARGE SCALE GENOMIC DNA]</scope>
    <source>
        <strain evidence="4">ATCC 34711 / CBS 6284 / DSM 70876 / NBRC 10599 / NRRL Y-10934 / UCD 77-7</strain>
    </source>
</reference>
<dbReference type="Proteomes" id="UP000002866">
    <property type="component" value="Chromosome 4"/>
</dbReference>
<feature type="region of interest" description="Disordered" evidence="1">
    <location>
        <begin position="100"/>
        <end position="123"/>
    </location>
</feature>
<dbReference type="InParanoid" id="I2H2P7"/>
<dbReference type="eggNOG" id="ENOG502S4IU">
    <property type="taxonomic scope" value="Eukaryota"/>
</dbReference>
<dbReference type="GeneID" id="14495685"/>
<dbReference type="FunCoup" id="I2H2P7">
    <property type="interactions" value="30"/>
</dbReference>
<keyword evidence="4" id="KW-1185">Reference proteome</keyword>
<dbReference type="RefSeq" id="XP_004180168.1">
    <property type="nucleotide sequence ID" value="XM_004180120.1"/>
</dbReference>
<dbReference type="InterPro" id="IPR029178">
    <property type="entry name" value="Ecm11_C"/>
</dbReference>
<feature type="domain" description="Extracellular mutant protein 11 C-terminal" evidence="2">
    <location>
        <begin position="215"/>
        <end position="313"/>
    </location>
</feature>